<evidence type="ECO:0000313" key="3">
    <source>
        <dbReference type="EMBL" id="GAA5164026.1"/>
    </source>
</evidence>
<dbReference type="SMART" id="SM00903">
    <property type="entry name" value="Flavin_Reduct"/>
    <property type="match status" value="1"/>
</dbReference>
<reference evidence="4" key="1">
    <citation type="journal article" date="2019" name="Int. J. Syst. Evol. Microbiol.">
        <title>The Global Catalogue of Microorganisms (GCM) 10K type strain sequencing project: providing services to taxonomists for standard genome sequencing and annotation.</title>
        <authorList>
            <consortium name="The Broad Institute Genomics Platform"/>
            <consortium name="The Broad Institute Genome Sequencing Center for Infectious Disease"/>
            <person name="Wu L."/>
            <person name="Ma J."/>
        </authorList>
    </citation>
    <scope>NUCLEOTIDE SEQUENCE [LARGE SCALE GENOMIC DNA]</scope>
    <source>
        <strain evidence="4">JCM 18715</strain>
    </source>
</reference>
<dbReference type="Gene3D" id="2.30.110.10">
    <property type="entry name" value="Electron Transport, Fmn-binding Protein, Chain A"/>
    <property type="match status" value="1"/>
</dbReference>
<organism evidence="3 4">
    <name type="scientific">Viridibacterium curvum</name>
    <dbReference type="NCBI Taxonomy" id="1101404"/>
    <lineage>
        <taxon>Bacteria</taxon>
        <taxon>Pseudomonadati</taxon>
        <taxon>Pseudomonadota</taxon>
        <taxon>Betaproteobacteria</taxon>
        <taxon>Rhodocyclales</taxon>
        <taxon>Rhodocyclaceae</taxon>
        <taxon>Viridibacterium</taxon>
    </lineage>
</organism>
<dbReference type="EMBL" id="BAABLD010000008">
    <property type="protein sequence ID" value="GAA5164026.1"/>
    <property type="molecule type" value="Genomic_DNA"/>
</dbReference>
<proteinExistence type="predicted"/>
<gene>
    <name evidence="3" type="ORF">GCM10025770_17170</name>
</gene>
<name>A0ABP9QLN3_9RHOO</name>
<dbReference type="RefSeq" id="WP_425584680.1">
    <property type="nucleotide sequence ID" value="NZ_BAABLD010000008.1"/>
</dbReference>
<evidence type="ECO:0000256" key="1">
    <source>
        <dbReference type="ARBA" id="ARBA00023002"/>
    </source>
</evidence>
<dbReference type="InterPro" id="IPR012349">
    <property type="entry name" value="Split_barrel_FMN-bd"/>
</dbReference>
<keyword evidence="1" id="KW-0560">Oxidoreductase</keyword>
<dbReference type="Proteomes" id="UP001500547">
    <property type="component" value="Unassembled WGS sequence"/>
</dbReference>
<dbReference type="Pfam" id="PF01613">
    <property type="entry name" value="Flavin_Reduct"/>
    <property type="match status" value="1"/>
</dbReference>
<accession>A0ABP9QLN3</accession>
<sequence>MSHSSTQSLRRSLGMFATGVTVVTTRDAEGEPVGLTVNSFNSVSLDPPLIVWSLSLSLPVRPVFEACTHYAVNVLAADQEAVSRQFASRKPDRFAGMDWHPGEHDVPLLNGCCANFVLRNTHMQPGGDHVVFISEVLWFTRSERDPLLYFGGAYRGLSPLA</sequence>
<evidence type="ECO:0000313" key="4">
    <source>
        <dbReference type="Proteomes" id="UP001500547"/>
    </source>
</evidence>
<dbReference type="InterPro" id="IPR002563">
    <property type="entry name" value="Flavin_Rdtase-like_dom"/>
</dbReference>
<keyword evidence="4" id="KW-1185">Reference proteome</keyword>
<protein>
    <recommendedName>
        <fullName evidence="2">Flavin reductase like domain-containing protein</fullName>
    </recommendedName>
</protein>
<dbReference type="PANTHER" id="PTHR30466:SF1">
    <property type="entry name" value="FMN REDUCTASE (NADH) RUTF"/>
    <property type="match status" value="1"/>
</dbReference>
<dbReference type="InterPro" id="IPR050268">
    <property type="entry name" value="NADH-dep_flavin_reductase"/>
</dbReference>
<dbReference type="SUPFAM" id="SSF50475">
    <property type="entry name" value="FMN-binding split barrel"/>
    <property type="match status" value="1"/>
</dbReference>
<evidence type="ECO:0000259" key="2">
    <source>
        <dbReference type="SMART" id="SM00903"/>
    </source>
</evidence>
<feature type="domain" description="Flavin reductase like" evidence="2">
    <location>
        <begin position="13"/>
        <end position="156"/>
    </location>
</feature>
<comment type="caution">
    <text evidence="3">The sequence shown here is derived from an EMBL/GenBank/DDBJ whole genome shotgun (WGS) entry which is preliminary data.</text>
</comment>
<dbReference type="PANTHER" id="PTHR30466">
    <property type="entry name" value="FLAVIN REDUCTASE"/>
    <property type="match status" value="1"/>
</dbReference>